<dbReference type="InterPro" id="IPR002156">
    <property type="entry name" value="RNaseH_domain"/>
</dbReference>
<gene>
    <name evidence="2" type="ORF">V6N12_050983</name>
</gene>
<dbReference type="PANTHER" id="PTHR47074">
    <property type="entry name" value="BNAC02G40300D PROTEIN"/>
    <property type="match status" value="1"/>
</dbReference>
<dbReference type="Gene3D" id="3.30.420.10">
    <property type="entry name" value="Ribonuclease H-like superfamily/Ribonuclease H"/>
    <property type="match status" value="1"/>
</dbReference>
<organism evidence="2 3">
    <name type="scientific">Hibiscus sabdariffa</name>
    <name type="common">roselle</name>
    <dbReference type="NCBI Taxonomy" id="183260"/>
    <lineage>
        <taxon>Eukaryota</taxon>
        <taxon>Viridiplantae</taxon>
        <taxon>Streptophyta</taxon>
        <taxon>Embryophyta</taxon>
        <taxon>Tracheophyta</taxon>
        <taxon>Spermatophyta</taxon>
        <taxon>Magnoliopsida</taxon>
        <taxon>eudicotyledons</taxon>
        <taxon>Gunneridae</taxon>
        <taxon>Pentapetalae</taxon>
        <taxon>rosids</taxon>
        <taxon>malvids</taxon>
        <taxon>Malvales</taxon>
        <taxon>Malvaceae</taxon>
        <taxon>Malvoideae</taxon>
        <taxon>Hibiscus</taxon>
    </lineage>
</organism>
<dbReference type="Pfam" id="PF13456">
    <property type="entry name" value="RVT_3"/>
    <property type="match status" value="1"/>
</dbReference>
<dbReference type="PANTHER" id="PTHR47074:SF61">
    <property type="entry name" value="RNASE H TYPE-1 DOMAIN-CONTAINING PROTEIN"/>
    <property type="match status" value="1"/>
</dbReference>
<accession>A0ABR2GF75</accession>
<dbReference type="InterPro" id="IPR036397">
    <property type="entry name" value="RNaseH_sf"/>
</dbReference>
<evidence type="ECO:0000259" key="1">
    <source>
        <dbReference type="Pfam" id="PF13456"/>
    </source>
</evidence>
<protein>
    <recommendedName>
        <fullName evidence="1">RNase H type-1 domain-containing protein</fullName>
    </recommendedName>
</protein>
<evidence type="ECO:0000313" key="3">
    <source>
        <dbReference type="Proteomes" id="UP001472677"/>
    </source>
</evidence>
<dbReference type="SUPFAM" id="SSF53098">
    <property type="entry name" value="Ribonuclease H-like"/>
    <property type="match status" value="1"/>
</dbReference>
<dbReference type="InterPro" id="IPR044730">
    <property type="entry name" value="RNase_H-like_dom_plant"/>
</dbReference>
<name>A0ABR2GF75_9ROSI</name>
<evidence type="ECO:0000313" key="2">
    <source>
        <dbReference type="EMBL" id="KAK8601141.1"/>
    </source>
</evidence>
<comment type="caution">
    <text evidence="2">The sequence shown here is derived from an EMBL/GenBank/DDBJ whole genome shotgun (WGS) entry which is preliminary data.</text>
</comment>
<dbReference type="InterPro" id="IPR052929">
    <property type="entry name" value="RNase_H-like_EbsB-rel"/>
</dbReference>
<dbReference type="InterPro" id="IPR012337">
    <property type="entry name" value="RNaseH-like_sf"/>
</dbReference>
<dbReference type="Proteomes" id="UP001472677">
    <property type="component" value="Unassembled WGS sequence"/>
</dbReference>
<keyword evidence="3" id="KW-1185">Reference proteome</keyword>
<dbReference type="EMBL" id="JBBPBM010000001">
    <property type="protein sequence ID" value="KAK8601141.1"/>
    <property type="molecule type" value="Genomic_DNA"/>
</dbReference>
<dbReference type="CDD" id="cd06222">
    <property type="entry name" value="RNase_H_like"/>
    <property type="match status" value="1"/>
</dbReference>
<feature type="domain" description="RNase H type-1" evidence="1">
    <location>
        <begin position="1"/>
        <end position="80"/>
    </location>
</feature>
<sequence length="113" mass="12879">MAESLACFQTVRYAKDLDFRRVIIEGDSLTVIKRINEGVLVRSVIAPLIHDICIAAMDFENMFFSFARREANKTAHVIARDYCSQYVPCYWIEKAPTSATLAANLDRLKLVFT</sequence>
<reference evidence="2 3" key="1">
    <citation type="journal article" date="2024" name="G3 (Bethesda)">
        <title>Genome assembly of Hibiscus sabdariffa L. provides insights into metabolisms of medicinal natural products.</title>
        <authorList>
            <person name="Kim T."/>
        </authorList>
    </citation>
    <scope>NUCLEOTIDE SEQUENCE [LARGE SCALE GENOMIC DNA]</scope>
    <source>
        <strain evidence="2">TK-2024</strain>
        <tissue evidence="2">Old leaves</tissue>
    </source>
</reference>
<proteinExistence type="predicted"/>